<keyword evidence="2" id="KW-1185">Reference proteome</keyword>
<comment type="caution">
    <text evidence="1">The sequence shown here is derived from an EMBL/GenBank/DDBJ whole genome shotgun (WGS) entry which is preliminary data.</text>
</comment>
<proteinExistence type="predicted"/>
<feature type="non-terminal residue" evidence="1">
    <location>
        <position position="77"/>
    </location>
</feature>
<accession>A0ABD0R856</accession>
<dbReference type="Proteomes" id="UP001529510">
    <property type="component" value="Unassembled WGS sequence"/>
</dbReference>
<protein>
    <submittedName>
        <fullName evidence="1">Uncharacterized protein</fullName>
    </submittedName>
</protein>
<gene>
    <name evidence="1" type="ORF">M9458_008075</name>
</gene>
<name>A0ABD0R856_CIRMR</name>
<dbReference type="AlphaFoldDB" id="A0ABD0R856"/>
<evidence type="ECO:0000313" key="1">
    <source>
        <dbReference type="EMBL" id="KAL0194503.1"/>
    </source>
</evidence>
<evidence type="ECO:0000313" key="2">
    <source>
        <dbReference type="Proteomes" id="UP001529510"/>
    </source>
</evidence>
<dbReference type="EMBL" id="JAMKFB020000004">
    <property type="protein sequence ID" value="KAL0194503.1"/>
    <property type="molecule type" value="Genomic_DNA"/>
</dbReference>
<sequence>MCWSALTTQRLWHTPTTKMVYATFTYHNSPAISCPGASTDSGCCAPLTFRVTGSPRGEWGLHPQTVRLFWSRFGQAQ</sequence>
<reference evidence="1 2" key="1">
    <citation type="submission" date="2024-05" db="EMBL/GenBank/DDBJ databases">
        <title>Genome sequencing and assembly of Indian major carp, Cirrhinus mrigala (Hamilton, 1822).</title>
        <authorList>
            <person name="Mohindra V."/>
            <person name="Chowdhury L.M."/>
            <person name="Lal K."/>
            <person name="Jena J.K."/>
        </authorList>
    </citation>
    <scope>NUCLEOTIDE SEQUENCE [LARGE SCALE GENOMIC DNA]</scope>
    <source>
        <strain evidence="1">CM1030</strain>
        <tissue evidence="1">Blood</tissue>
    </source>
</reference>
<organism evidence="1 2">
    <name type="scientific">Cirrhinus mrigala</name>
    <name type="common">Mrigala</name>
    <dbReference type="NCBI Taxonomy" id="683832"/>
    <lineage>
        <taxon>Eukaryota</taxon>
        <taxon>Metazoa</taxon>
        <taxon>Chordata</taxon>
        <taxon>Craniata</taxon>
        <taxon>Vertebrata</taxon>
        <taxon>Euteleostomi</taxon>
        <taxon>Actinopterygii</taxon>
        <taxon>Neopterygii</taxon>
        <taxon>Teleostei</taxon>
        <taxon>Ostariophysi</taxon>
        <taxon>Cypriniformes</taxon>
        <taxon>Cyprinidae</taxon>
        <taxon>Labeoninae</taxon>
        <taxon>Labeonini</taxon>
        <taxon>Cirrhinus</taxon>
    </lineage>
</organism>